<gene>
    <name evidence="2" type="ORF">Cni_G26406</name>
</gene>
<dbReference type="AlphaFoldDB" id="A0AAQ3KYY8"/>
<dbReference type="Proteomes" id="UP001327560">
    <property type="component" value="Chromosome 8"/>
</dbReference>
<accession>A0AAQ3KYY8</accession>
<reference evidence="2 3" key="1">
    <citation type="submission" date="2023-10" db="EMBL/GenBank/DDBJ databases">
        <title>Chromosome-scale genome assembly provides insights into flower coloration mechanisms of Canna indica.</title>
        <authorList>
            <person name="Li C."/>
        </authorList>
    </citation>
    <scope>NUCLEOTIDE SEQUENCE [LARGE SCALE GENOMIC DNA]</scope>
    <source>
        <tissue evidence="2">Flower</tissue>
    </source>
</reference>
<feature type="compositionally biased region" description="Basic and acidic residues" evidence="1">
    <location>
        <begin position="220"/>
        <end position="257"/>
    </location>
</feature>
<feature type="compositionally biased region" description="Basic and acidic residues" evidence="1">
    <location>
        <begin position="86"/>
        <end position="95"/>
    </location>
</feature>
<sequence length="372" mass="41443">MEPANIDWKNVESRFIRDEAYENINAPMWLDLAAPDAVSVDDEAWFCRPDCKHPKTFEDFKLSATPSPKAKLLRSSSERLPFGERNSARRDENNNIKRRCGIVAAPLPLAPSPLKPKPAASRKFREDLENQDPNHSTPPRPSRPLGAALKGRNAAKETIKSSAEKKVVDEAREEPKQKRAQPRLKSTLSARNLFSGKDILSQISEFCHELKKMAVGSGRTRTEGAAKKEVKKVADILHDEEAEDRKLLTPMKDDGSAKRSGKLTVRRELEKSRSPKEVRANPPTPQRFPSPSNPSLRNLKTATSNGLSPLNKPSKSANSERAILQEVKQHMEEKKALLPRTDEDCNNASPAADAEGGSADLFWFLKPCSYLV</sequence>
<feature type="compositionally biased region" description="Basic and acidic residues" evidence="1">
    <location>
        <begin position="154"/>
        <end position="177"/>
    </location>
</feature>
<feature type="region of interest" description="Disordered" evidence="1">
    <location>
        <begin position="68"/>
        <end position="97"/>
    </location>
</feature>
<dbReference type="EMBL" id="CP136897">
    <property type="protein sequence ID" value="WOL17613.1"/>
    <property type="molecule type" value="Genomic_DNA"/>
</dbReference>
<feature type="compositionally biased region" description="Pro residues" evidence="1">
    <location>
        <begin position="282"/>
        <end position="292"/>
    </location>
</feature>
<feature type="compositionally biased region" description="Polar residues" evidence="1">
    <location>
        <begin position="293"/>
        <end position="319"/>
    </location>
</feature>
<evidence type="ECO:0000256" key="1">
    <source>
        <dbReference type="SAM" id="MobiDB-lite"/>
    </source>
</evidence>
<evidence type="ECO:0000313" key="3">
    <source>
        <dbReference type="Proteomes" id="UP001327560"/>
    </source>
</evidence>
<name>A0AAQ3KYY8_9LILI</name>
<organism evidence="2 3">
    <name type="scientific">Canna indica</name>
    <name type="common">Indian-shot</name>
    <dbReference type="NCBI Taxonomy" id="4628"/>
    <lineage>
        <taxon>Eukaryota</taxon>
        <taxon>Viridiplantae</taxon>
        <taxon>Streptophyta</taxon>
        <taxon>Embryophyta</taxon>
        <taxon>Tracheophyta</taxon>
        <taxon>Spermatophyta</taxon>
        <taxon>Magnoliopsida</taxon>
        <taxon>Liliopsida</taxon>
        <taxon>Zingiberales</taxon>
        <taxon>Cannaceae</taxon>
        <taxon>Canna</taxon>
    </lineage>
</organism>
<feature type="region of interest" description="Disordered" evidence="1">
    <location>
        <begin position="216"/>
        <end position="321"/>
    </location>
</feature>
<dbReference type="PANTHER" id="PTHR36373">
    <property type="entry name" value="EXPRESSED PROTEIN"/>
    <property type="match status" value="1"/>
</dbReference>
<protein>
    <submittedName>
        <fullName evidence="2">Uncharacterized protein</fullName>
    </submittedName>
</protein>
<keyword evidence="3" id="KW-1185">Reference proteome</keyword>
<feature type="region of interest" description="Disordered" evidence="1">
    <location>
        <begin position="128"/>
        <end position="187"/>
    </location>
</feature>
<dbReference type="PANTHER" id="PTHR36373:SF1">
    <property type="entry name" value="EXPRESSED PROTEIN"/>
    <property type="match status" value="1"/>
</dbReference>
<feature type="compositionally biased region" description="Basic and acidic residues" evidence="1">
    <location>
        <begin position="265"/>
        <end position="279"/>
    </location>
</feature>
<proteinExistence type="predicted"/>
<evidence type="ECO:0000313" key="2">
    <source>
        <dbReference type="EMBL" id="WOL17613.1"/>
    </source>
</evidence>